<reference evidence="6" key="1">
    <citation type="journal article" date="2023" name="Mol. Phylogenet. Evol.">
        <title>Genome-scale phylogeny and comparative genomics of the fungal order Sordariales.</title>
        <authorList>
            <person name="Hensen N."/>
            <person name="Bonometti L."/>
            <person name="Westerberg I."/>
            <person name="Brannstrom I.O."/>
            <person name="Guillou S."/>
            <person name="Cros-Aarteil S."/>
            <person name="Calhoun S."/>
            <person name="Haridas S."/>
            <person name="Kuo A."/>
            <person name="Mondo S."/>
            <person name="Pangilinan J."/>
            <person name="Riley R."/>
            <person name="LaButti K."/>
            <person name="Andreopoulos B."/>
            <person name="Lipzen A."/>
            <person name="Chen C."/>
            <person name="Yan M."/>
            <person name="Daum C."/>
            <person name="Ng V."/>
            <person name="Clum A."/>
            <person name="Steindorff A."/>
            <person name="Ohm R.A."/>
            <person name="Martin F."/>
            <person name="Silar P."/>
            <person name="Natvig D.O."/>
            <person name="Lalanne C."/>
            <person name="Gautier V."/>
            <person name="Ament-Velasquez S.L."/>
            <person name="Kruys A."/>
            <person name="Hutchinson M.I."/>
            <person name="Powell A.J."/>
            <person name="Barry K."/>
            <person name="Miller A.N."/>
            <person name="Grigoriev I.V."/>
            <person name="Debuchy R."/>
            <person name="Gladieux P."/>
            <person name="Hiltunen Thoren M."/>
            <person name="Johannesson H."/>
        </authorList>
    </citation>
    <scope>NUCLEOTIDE SEQUENCE</scope>
    <source>
        <strain evidence="6">CBS 232.78</strain>
    </source>
</reference>
<dbReference type="Pfam" id="PF02518">
    <property type="entry name" value="HATPase_c"/>
    <property type="match status" value="1"/>
</dbReference>
<dbReference type="SUPFAM" id="SSF55785">
    <property type="entry name" value="PYP-like sensor domain (PAS domain)"/>
    <property type="match status" value="2"/>
</dbReference>
<dbReference type="PRINTS" id="PR00344">
    <property type="entry name" value="BCTRLSENSOR"/>
</dbReference>
<dbReference type="SMART" id="SM00388">
    <property type="entry name" value="HisKA"/>
    <property type="match status" value="1"/>
</dbReference>
<dbReference type="InterPro" id="IPR001789">
    <property type="entry name" value="Sig_transdc_resp-reg_receiver"/>
</dbReference>
<evidence type="ECO:0000313" key="7">
    <source>
        <dbReference type="Proteomes" id="UP001285441"/>
    </source>
</evidence>
<organism evidence="6 7">
    <name type="scientific">Podospora didyma</name>
    <dbReference type="NCBI Taxonomy" id="330526"/>
    <lineage>
        <taxon>Eukaryota</taxon>
        <taxon>Fungi</taxon>
        <taxon>Dikarya</taxon>
        <taxon>Ascomycota</taxon>
        <taxon>Pezizomycotina</taxon>
        <taxon>Sordariomycetes</taxon>
        <taxon>Sordariomycetidae</taxon>
        <taxon>Sordariales</taxon>
        <taxon>Podosporaceae</taxon>
        <taxon>Podospora</taxon>
    </lineage>
</organism>
<evidence type="ECO:0000313" key="6">
    <source>
        <dbReference type="EMBL" id="KAK3392961.1"/>
    </source>
</evidence>
<comment type="caution">
    <text evidence="6">The sequence shown here is derived from an EMBL/GenBank/DDBJ whole genome shotgun (WGS) entry which is preliminary data.</text>
</comment>
<feature type="compositionally biased region" description="Polar residues" evidence="3">
    <location>
        <begin position="117"/>
        <end position="127"/>
    </location>
</feature>
<dbReference type="InterPro" id="IPR035965">
    <property type="entry name" value="PAS-like_dom_sf"/>
</dbReference>
<dbReference type="InterPro" id="IPR011006">
    <property type="entry name" value="CheY-like_superfamily"/>
</dbReference>
<evidence type="ECO:0000259" key="5">
    <source>
        <dbReference type="PROSITE" id="PS50110"/>
    </source>
</evidence>
<dbReference type="Pfam" id="PF26131">
    <property type="entry name" value="PAS-like"/>
    <property type="match status" value="1"/>
</dbReference>
<feature type="region of interest" description="Disordered" evidence="3">
    <location>
        <begin position="1235"/>
        <end position="1266"/>
    </location>
</feature>
<feature type="modified residue" description="4-aspartylphosphate" evidence="2">
    <location>
        <position position="1346"/>
    </location>
</feature>
<gene>
    <name evidence="6" type="ORF">B0H63DRAFT_5489</name>
</gene>
<dbReference type="Gene3D" id="3.40.50.2300">
    <property type="match status" value="1"/>
</dbReference>
<dbReference type="SMART" id="SM00387">
    <property type="entry name" value="HATPase_c"/>
    <property type="match status" value="1"/>
</dbReference>
<dbReference type="SUPFAM" id="SSF52172">
    <property type="entry name" value="CheY-like"/>
    <property type="match status" value="1"/>
</dbReference>
<dbReference type="CDD" id="cd17546">
    <property type="entry name" value="REC_hyHK_CKI1_RcsC-like"/>
    <property type="match status" value="1"/>
</dbReference>
<dbReference type="Pfam" id="PF13188">
    <property type="entry name" value="PAS_8"/>
    <property type="match status" value="1"/>
</dbReference>
<feature type="domain" description="Histidine kinase" evidence="4">
    <location>
        <begin position="912"/>
        <end position="1205"/>
    </location>
</feature>
<dbReference type="CDD" id="cd16922">
    <property type="entry name" value="HATPase_EvgS-ArcB-TorS-like"/>
    <property type="match status" value="1"/>
</dbReference>
<feature type="compositionally biased region" description="Low complexity" evidence="3">
    <location>
        <begin position="1242"/>
        <end position="1254"/>
    </location>
</feature>
<dbReference type="PROSITE" id="PS50109">
    <property type="entry name" value="HIS_KIN"/>
    <property type="match status" value="1"/>
</dbReference>
<keyword evidence="7" id="KW-1185">Reference proteome</keyword>
<proteinExistence type="predicted"/>
<dbReference type="PANTHER" id="PTHR43719:SF30">
    <property type="entry name" value="TWO-COMPONENT SYSTEM RESPONSE REGULATOR"/>
    <property type="match status" value="1"/>
</dbReference>
<keyword evidence="1 2" id="KW-0597">Phosphoprotein</keyword>
<dbReference type="Gene3D" id="1.10.287.130">
    <property type="match status" value="1"/>
</dbReference>
<dbReference type="EMBL" id="JAULSW010000001">
    <property type="protein sequence ID" value="KAK3392961.1"/>
    <property type="molecule type" value="Genomic_DNA"/>
</dbReference>
<dbReference type="SMART" id="SM00091">
    <property type="entry name" value="PAS"/>
    <property type="match status" value="2"/>
</dbReference>
<dbReference type="SUPFAM" id="SSF47384">
    <property type="entry name" value="Homodimeric domain of signal transducing histidine kinase"/>
    <property type="match status" value="1"/>
</dbReference>
<evidence type="ECO:0000256" key="2">
    <source>
        <dbReference type="PROSITE-ProRule" id="PRU00169"/>
    </source>
</evidence>
<dbReference type="InterPro" id="IPR003594">
    <property type="entry name" value="HATPase_dom"/>
</dbReference>
<dbReference type="InterPro" id="IPR036890">
    <property type="entry name" value="HATPase_C_sf"/>
</dbReference>
<dbReference type="InterPro" id="IPR058846">
    <property type="entry name" value="PAS-like"/>
</dbReference>
<evidence type="ECO:0000256" key="1">
    <source>
        <dbReference type="ARBA" id="ARBA00022553"/>
    </source>
</evidence>
<dbReference type="InterPro" id="IPR004358">
    <property type="entry name" value="Sig_transdc_His_kin-like_C"/>
</dbReference>
<accession>A0AAE0U6P5</accession>
<dbReference type="Gene3D" id="3.30.565.10">
    <property type="entry name" value="Histidine kinase-like ATPase, C-terminal domain"/>
    <property type="match status" value="1"/>
</dbReference>
<dbReference type="PANTHER" id="PTHR43719">
    <property type="entry name" value="TWO-COMPONENT HISTIDINE KINASE"/>
    <property type="match status" value="1"/>
</dbReference>
<dbReference type="PROSITE" id="PS50110">
    <property type="entry name" value="RESPONSE_REGULATORY"/>
    <property type="match status" value="1"/>
</dbReference>
<evidence type="ECO:0000256" key="3">
    <source>
        <dbReference type="SAM" id="MobiDB-lite"/>
    </source>
</evidence>
<protein>
    <recommendedName>
        <fullName evidence="8">Signal transduction histidine-protein kinase</fullName>
    </recommendedName>
</protein>
<name>A0AAE0U6P5_9PEZI</name>
<evidence type="ECO:0000259" key="4">
    <source>
        <dbReference type="PROSITE" id="PS50109"/>
    </source>
</evidence>
<dbReference type="SUPFAM" id="SSF55874">
    <property type="entry name" value="ATPase domain of HSP90 chaperone/DNA topoisomerase II/histidine kinase"/>
    <property type="match status" value="1"/>
</dbReference>
<feature type="domain" description="Response regulatory" evidence="5">
    <location>
        <begin position="1278"/>
        <end position="1418"/>
    </location>
</feature>
<dbReference type="InterPro" id="IPR036097">
    <property type="entry name" value="HisK_dim/P_sf"/>
</dbReference>
<dbReference type="CDD" id="cd00082">
    <property type="entry name" value="HisKA"/>
    <property type="match status" value="1"/>
</dbReference>
<dbReference type="Gene3D" id="3.30.450.20">
    <property type="entry name" value="PAS domain"/>
    <property type="match status" value="3"/>
</dbReference>
<feature type="region of interest" description="Disordered" evidence="3">
    <location>
        <begin position="101"/>
        <end position="128"/>
    </location>
</feature>
<dbReference type="GO" id="GO:0000155">
    <property type="term" value="F:phosphorelay sensor kinase activity"/>
    <property type="evidence" value="ECO:0007669"/>
    <property type="project" value="InterPro"/>
</dbReference>
<dbReference type="Pfam" id="PF00512">
    <property type="entry name" value="HisKA"/>
    <property type="match status" value="1"/>
</dbReference>
<sequence>MQLPSFLDSGIIALLEADPRPTFVVDVTPHAPAVIYTNPVLSRYSGLADVVTLQRDGNAKLWEWIVTPRKNGAPDSPFFSYSGVYWTRVVVREQWVVVGANEQPPSSEPPRKIRLDTTASPNTSMSPSRRVIPVDEVPIISGGTPVPARPPLASLPGLSPPDQAALNRRIKSTPGVLPINLKETLLPGPAEAREGVLQAIGRSTSDPGWILPDVMPEQPQFLDVMHAVDWASTPLGDMESWPARLNQTVSQILVDSRPIAVYWGPSFTTIYNEAFSKLCGSKHPAMLGMAVQDAWAESGERLKGIMCNFSPTQRVPVEDEWRFFVERESEVEGEPHWLEETYLKWSIIPILEDNECLGFMHPVVETTSLRLWERRMKMLIDLGEKLVNARDIESYWEQTLQELEAVEPRYDIPLAVLYSVEEDPDVMATSPSDYTSNRICRLAGSLGVPENHPIAPDKFYLGTADVALAPLFRAALLVHQPLLLQTSDGSLPRTLLDGMQWRGFEHDPCRAAVICPIRPTKHENVMGLLLLGLNPRRPYDNDYRQYISLLSQKLTTSLASIILLEEETRRGRNAAEQAAYDQAQLKEKLEVQTKEKIKSVQMFEEVAKFIPVGMCFGDSEGNVMFANDAWYKITGIEGDGNPIPDKAFLSCVREEDQALISDQYKKLASDRNVEFEFRVKRQGHLDAALPLTRNSPSFEKAGLDLVSADDLKERHVLATAKAERAPDGSILRVLTCLTDVTAHKKAAEEAVRRAQQAENLKRMAEFATVGMYDMDLEGRLLGANNVFFEMCGLGKIDPADVVIKPWEICVVEEDYSLLTDKIKKMVKEDKVQNAEVRLRTTWTAENSDGHKVVVPRTVQATLMPVRSTEGIIQSFTGCLSDVSLQKWQLDREKARKEEAIESKRQQENFIDMTSHEMRNPLSAIIHCSDAITATLTRVQELVSNLADGSLATTSGGVESHDWRSEVEKLIETSIDSAETIVGCAQHQKRIVDDILTMSKLDSKLLAITPITVDPIQMVQEALKMFEVEARRVDINLSMVVDQSYYDLDIKYLDFDPSRLKQVLINLLTNALKFTKTGPTRNVSVAISAHLNPPIHTTSSVQFIHPSKESLDEDYKQPALSEREREKSRYLMFEVKDTGQGLSEEEKNNLFQRFVQASSRTHVKYGGSGLGLFISRRLTELQNGAIGVASQPGVGSTFAFYIEAYIPTEAAMREAEANANAAKAAIAAMRVTPTTNGWSGKRSMSASTVTTPTTSAERPSPLALSPSIDASNPATVISGIMVVEDNLINQQITRRGLMNMGFTVDVANHGVECLEKLRRTDRYKPDPNNGTDTNEKAKFTLSVILMDIEMPIQDGLTCTRNIRQLEREGRIAGGRIPIIAVSANARLEQIMEAKEAGCDDVLVKPYRMPELLEKMKLVMGRVAAAAEQKLQQQDEVFLSLHTPGGGKGNVEHPFFAGH</sequence>
<evidence type="ECO:0008006" key="8">
    <source>
        <dbReference type="Google" id="ProtNLM"/>
    </source>
</evidence>
<dbReference type="InterPro" id="IPR000014">
    <property type="entry name" value="PAS"/>
</dbReference>
<dbReference type="CDD" id="cd00130">
    <property type="entry name" value="PAS"/>
    <property type="match status" value="2"/>
</dbReference>
<dbReference type="Proteomes" id="UP001285441">
    <property type="component" value="Unassembled WGS sequence"/>
</dbReference>
<dbReference type="InterPro" id="IPR003661">
    <property type="entry name" value="HisK_dim/P_dom"/>
</dbReference>
<reference evidence="6" key="2">
    <citation type="submission" date="2023-06" db="EMBL/GenBank/DDBJ databases">
        <authorList>
            <consortium name="Lawrence Berkeley National Laboratory"/>
            <person name="Haridas S."/>
            <person name="Hensen N."/>
            <person name="Bonometti L."/>
            <person name="Westerberg I."/>
            <person name="Brannstrom I.O."/>
            <person name="Guillou S."/>
            <person name="Cros-Aarteil S."/>
            <person name="Calhoun S."/>
            <person name="Kuo A."/>
            <person name="Mondo S."/>
            <person name="Pangilinan J."/>
            <person name="Riley R."/>
            <person name="LaButti K."/>
            <person name="Andreopoulos B."/>
            <person name="Lipzen A."/>
            <person name="Chen C."/>
            <person name="Yanf M."/>
            <person name="Daum C."/>
            <person name="Ng V."/>
            <person name="Clum A."/>
            <person name="Steindorff A."/>
            <person name="Ohm R."/>
            <person name="Martin F."/>
            <person name="Silar P."/>
            <person name="Natvig D."/>
            <person name="Lalanne C."/>
            <person name="Gautier V."/>
            <person name="Ament-velasquez S.L."/>
            <person name="Kruys A."/>
            <person name="Hutchinson M.I."/>
            <person name="Powell A.J."/>
            <person name="Barry K."/>
            <person name="Miller A.N."/>
            <person name="Grigoriev I.V."/>
            <person name="Debuchy R."/>
            <person name="Gladieux P."/>
            <person name="Thoren M.H."/>
            <person name="Johannesson H."/>
        </authorList>
    </citation>
    <scope>NUCLEOTIDE SEQUENCE</scope>
    <source>
        <strain evidence="6">CBS 232.78</strain>
    </source>
</reference>
<dbReference type="InterPro" id="IPR005467">
    <property type="entry name" value="His_kinase_dom"/>
</dbReference>
<dbReference type="SMART" id="SM00448">
    <property type="entry name" value="REC"/>
    <property type="match status" value="1"/>
</dbReference>
<dbReference type="InterPro" id="IPR050956">
    <property type="entry name" value="2C_system_His_kinase"/>
</dbReference>
<dbReference type="Pfam" id="PF00072">
    <property type="entry name" value="Response_reg"/>
    <property type="match status" value="1"/>
</dbReference>